<organism evidence="2 3">
    <name type="scientific">Periplaneta americana</name>
    <name type="common">American cockroach</name>
    <name type="synonym">Blatta americana</name>
    <dbReference type="NCBI Taxonomy" id="6978"/>
    <lineage>
        <taxon>Eukaryota</taxon>
        <taxon>Metazoa</taxon>
        <taxon>Ecdysozoa</taxon>
        <taxon>Arthropoda</taxon>
        <taxon>Hexapoda</taxon>
        <taxon>Insecta</taxon>
        <taxon>Pterygota</taxon>
        <taxon>Neoptera</taxon>
        <taxon>Polyneoptera</taxon>
        <taxon>Dictyoptera</taxon>
        <taxon>Blattodea</taxon>
        <taxon>Blattoidea</taxon>
        <taxon>Blattidae</taxon>
        <taxon>Blattinae</taxon>
        <taxon>Periplaneta</taxon>
    </lineage>
</organism>
<evidence type="ECO:0000256" key="1">
    <source>
        <dbReference type="SAM" id="Phobius"/>
    </source>
</evidence>
<proteinExistence type="predicted"/>
<accession>A0ABQ8SES5</accession>
<reference evidence="2 3" key="1">
    <citation type="journal article" date="2022" name="Allergy">
        <title>Genome assembly and annotation of Periplaneta americana reveal a comprehensive cockroach allergen profile.</title>
        <authorList>
            <person name="Wang L."/>
            <person name="Xiong Q."/>
            <person name="Saelim N."/>
            <person name="Wang L."/>
            <person name="Nong W."/>
            <person name="Wan A.T."/>
            <person name="Shi M."/>
            <person name="Liu X."/>
            <person name="Cao Q."/>
            <person name="Hui J.H.L."/>
            <person name="Sookrung N."/>
            <person name="Leung T.F."/>
            <person name="Tungtrongchitr A."/>
            <person name="Tsui S.K.W."/>
        </authorList>
    </citation>
    <scope>NUCLEOTIDE SEQUENCE [LARGE SCALE GENOMIC DNA]</scope>
    <source>
        <strain evidence="2">PWHHKU_190912</strain>
    </source>
</reference>
<feature type="transmembrane region" description="Helical" evidence="1">
    <location>
        <begin position="51"/>
        <end position="71"/>
    </location>
</feature>
<gene>
    <name evidence="2" type="ORF">ANN_20802</name>
</gene>
<sequence length="324" mass="36860">MLEDDSLVHTAKEWLRRVGPDFYRAGLQALVLGYVRLSERSRKINIKRFRVLRFIVTHTVTAIFMSSHLVGHRPWLYRFAPKSGSLPLASMETSQCLGLNGVTVTLKDNETLSLPFSTKTNSVRASVYTPAQTITPPSPYGTFSEMQHCENRSPPSPNSFTSIRLFSVDEISGDELVFGEIRPRIRHRLRLREALDKPNQVISPGGNRTYAREQLRISSQTRVLTKLPVANINFLNYKLYCIRTSFQICNKETFSSFRRSLYRRPPEAADSLDRPPWNIVKRRWMTSAMAPEADLLGRGVSPRTDRGSLGEFAEAGMVYGFSRL</sequence>
<keyword evidence="1" id="KW-0472">Membrane</keyword>
<comment type="caution">
    <text evidence="2">The sequence shown here is derived from an EMBL/GenBank/DDBJ whole genome shotgun (WGS) entry which is preliminary data.</text>
</comment>
<protein>
    <submittedName>
        <fullName evidence="2">Uncharacterized protein</fullName>
    </submittedName>
</protein>
<dbReference type="Proteomes" id="UP001148838">
    <property type="component" value="Unassembled WGS sequence"/>
</dbReference>
<dbReference type="EMBL" id="JAJSOF020000029">
    <property type="protein sequence ID" value="KAJ4432186.1"/>
    <property type="molecule type" value="Genomic_DNA"/>
</dbReference>
<keyword evidence="3" id="KW-1185">Reference proteome</keyword>
<keyword evidence="1" id="KW-0812">Transmembrane</keyword>
<evidence type="ECO:0000313" key="3">
    <source>
        <dbReference type="Proteomes" id="UP001148838"/>
    </source>
</evidence>
<evidence type="ECO:0000313" key="2">
    <source>
        <dbReference type="EMBL" id="KAJ4432186.1"/>
    </source>
</evidence>
<name>A0ABQ8SES5_PERAM</name>
<keyword evidence="1" id="KW-1133">Transmembrane helix</keyword>